<reference evidence="1 2" key="1">
    <citation type="submission" date="2014-12" db="EMBL/GenBank/DDBJ databases">
        <title>Genome sequence of Morococcus cerebrosus.</title>
        <authorList>
            <person name="Shin S.-K."/>
            <person name="Yi H."/>
        </authorList>
    </citation>
    <scope>NUCLEOTIDE SEQUENCE [LARGE SCALE GENOMIC DNA]</scope>
    <source>
        <strain evidence="1 2">CIP 81.93</strain>
    </source>
</reference>
<accession>A0A0C1HFX7</accession>
<dbReference type="EMBL" id="JUFZ01000006">
    <property type="protein sequence ID" value="KIC13139.1"/>
    <property type="molecule type" value="Genomic_DNA"/>
</dbReference>
<gene>
    <name evidence="1" type="ORF">MCC93_01620</name>
</gene>
<name>A0A0C1HFX7_9NEIS</name>
<dbReference type="AlphaFoldDB" id="A0A0C1HFX7"/>
<evidence type="ECO:0000313" key="2">
    <source>
        <dbReference type="Proteomes" id="UP000031390"/>
    </source>
</evidence>
<organism evidence="1 2">
    <name type="scientific">Morococcus cerebrosus</name>
    <dbReference type="NCBI Taxonomy" id="1056807"/>
    <lineage>
        <taxon>Bacteria</taxon>
        <taxon>Pseudomonadati</taxon>
        <taxon>Pseudomonadota</taxon>
        <taxon>Betaproteobacteria</taxon>
        <taxon>Neisseriales</taxon>
        <taxon>Neisseriaceae</taxon>
        <taxon>Morococcus</taxon>
    </lineage>
</organism>
<proteinExistence type="predicted"/>
<dbReference type="Proteomes" id="UP000031390">
    <property type="component" value="Unassembled WGS sequence"/>
</dbReference>
<sequence>MGWAIDARIMPDLLYFNKKSSLKGRLKTFQTTFYLTS</sequence>
<protein>
    <submittedName>
        <fullName evidence="1">Uncharacterized protein</fullName>
    </submittedName>
</protein>
<evidence type="ECO:0000313" key="1">
    <source>
        <dbReference type="EMBL" id="KIC13139.1"/>
    </source>
</evidence>
<comment type="caution">
    <text evidence="1">The sequence shown here is derived from an EMBL/GenBank/DDBJ whole genome shotgun (WGS) entry which is preliminary data.</text>
</comment>
<dbReference type="PATRIC" id="fig|1056807.3.peg.154"/>